<dbReference type="Gene3D" id="3.40.50.150">
    <property type="entry name" value="Vaccinia Virus protein VP39"/>
    <property type="match status" value="1"/>
</dbReference>
<dbReference type="Proteomes" id="UP001597180">
    <property type="component" value="Unassembled WGS sequence"/>
</dbReference>
<proteinExistence type="predicted"/>
<dbReference type="EMBL" id="JBHTLU010000031">
    <property type="protein sequence ID" value="MFD1222579.1"/>
    <property type="molecule type" value="Genomic_DNA"/>
</dbReference>
<dbReference type="GO" id="GO:0008168">
    <property type="term" value="F:methyltransferase activity"/>
    <property type="evidence" value="ECO:0007669"/>
    <property type="project" value="UniProtKB-KW"/>
</dbReference>
<accession>A0ABW3UQI5</accession>
<dbReference type="RefSeq" id="WP_345588219.1">
    <property type="nucleotide sequence ID" value="NZ_BAABJG010000015.1"/>
</dbReference>
<evidence type="ECO:0000313" key="3">
    <source>
        <dbReference type="Proteomes" id="UP001597180"/>
    </source>
</evidence>
<dbReference type="Pfam" id="PF13649">
    <property type="entry name" value="Methyltransf_25"/>
    <property type="match status" value="1"/>
</dbReference>
<dbReference type="GO" id="GO:0032259">
    <property type="term" value="P:methylation"/>
    <property type="evidence" value="ECO:0007669"/>
    <property type="project" value="UniProtKB-KW"/>
</dbReference>
<evidence type="ECO:0000259" key="1">
    <source>
        <dbReference type="Pfam" id="PF13649"/>
    </source>
</evidence>
<protein>
    <submittedName>
        <fullName evidence="2">Methyltransferase domain-containing protein</fullName>
    </submittedName>
</protein>
<sequence>MNMDERLLQYYLNLRSPEAGEWNSSPACLYTELATRDYVRTAFEVKNGFRVCNVGIGTGDWDDYLGYWLNGRGCLTSIDIDRDLCDLFAYRQKREGHPNPSRVVCESIFETSMSDGQFDLVMLIGSTARESGDVHKCLDSCINLLKQDGALMFMSRLKNNAQGLLEQYIDHSGHKLERMQRYEAYPEYPFFICTIRK</sequence>
<dbReference type="InterPro" id="IPR029063">
    <property type="entry name" value="SAM-dependent_MTases_sf"/>
</dbReference>
<evidence type="ECO:0000313" key="2">
    <source>
        <dbReference type="EMBL" id="MFD1222579.1"/>
    </source>
</evidence>
<reference evidence="3" key="1">
    <citation type="journal article" date="2019" name="Int. J. Syst. Evol. Microbiol.">
        <title>The Global Catalogue of Microorganisms (GCM) 10K type strain sequencing project: providing services to taxonomists for standard genome sequencing and annotation.</title>
        <authorList>
            <consortium name="The Broad Institute Genomics Platform"/>
            <consortium name="The Broad Institute Genome Sequencing Center for Infectious Disease"/>
            <person name="Wu L."/>
            <person name="Ma J."/>
        </authorList>
    </citation>
    <scope>NUCLEOTIDE SEQUENCE [LARGE SCALE GENOMIC DNA]</scope>
    <source>
        <strain evidence="3">CCUG 53270</strain>
    </source>
</reference>
<gene>
    <name evidence="2" type="ORF">ACFQ4B_20890</name>
</gene>
<dbReference type="CDD" id="cd02440">
    <property type="entry name" value="AdoMet_MTases"/>
    <property type="match status" value="1"/>
</dbReference>
<organism evidence="2 3">
    <name type="scientific">Paenibacillus vulneris</name>
    <dbReference type="NCBI Taxonomy" id="1133364"/>
    <lineage>
        <taxon>Bacteria</taxon>
        <taxon>Bacillati</taxon>
        <taxon>Bacillota</taxon>
        <taxon>Bacilli</taxon>
        <taxon>Bacillales</taxon>
        <taxon>Paenibacillaceae</taxon>
        <taxon>Paenibacillus</taxon>
    </lineage>
</organism>
<dbReference type="InterPro" id="IPR041698">
    <property type="entry name" value="Methyltransf_25"/>
</dbReference>
<keyword evidence="2" id="KW-0489">Methyltransferase</keyword>
<keyword evidence="2" id="KW-0808">Transferase</keyword>
<dbReference type="SUPFAM" id="SSF53335">
    <property type="entry name" value="S-adenosyl-L-methionine-dependent methyltransferases"/>
    <property type="match status" value="1"/>
</dbReference>
<feature type="domain" description="Methyltransferase" evidence="1">
    <location>
        <begin position="51"/>
        <end position="149"/>
    </location>
</feature>
<name>A0ABW3UQI5_9BACL</name>
<keyword evidence="3" id="KW-1185">Reference proteome</keyword>
<comment type="caution">
    <text evidence="2">The sequence shown here is derived from an EMBL/GenBank/DDBJ whole genome shotgun (WGS) entry which is preliminary data.</text>
</comment>